<keyword evidence="6" id="KW-0460">Magnesium</keyword>
<comment type="caution">
    <text evidence="9">The sequence shown here is derived from an EMBL/GenBank/DDBJ whole genome shotgun (WGS) entry which is preliminary data.</text>
</comment>
<evidence type="ECO:0000259" key="8">
    <source>
        <dbReference type="SMART" id="SM00479"/>
    </source>
</evidence>
<accession>A0AAV7ESX7</accession>
<dbReference type="EMBL" id="JAINDJ010000004">
    <property type="protein sequence ID" value="KAG9451195.1"/>
    <property type="molecule type" value="Genomic_DNA"/>
</dbReference>
<evidence type="ECO:0000256" key="4">
    <source>
        <dbReference type="ARBA" id="ARBA00022801"/>
    </source>
</evidence>
<dbReference type="SMART" id="SM00479">
    <property type="entry name" value="EXOIII"/>
    <property type="match status" value="1"/>
</dbReference>
<dbReference type="Gene3D" id="3.30.420.10">
    <property type="entry name" value="Ribonuclease H-like superfamily/Ribonuclease H"/>
    <property type="match status" value="1"/>
</dbReference>
<evidence type="ECO:0000313" key="10">
    <source>
        <dbReference type="Proteomes" id="UP000825729"/>
    </source>
</evidence>
<dbReference type="InterPro" id="IPR036397">
    <property type="entry name" value="RNaseH_sf"/>
</dbReference>
<keyword evidence="2" id="KW-0540">Nuclease</keyword>
<protein>
    <recommendedName>
        <fullName evidence="8">Exonuclease domain-containing protein</fullName>
    </recommendedName>
</protein>
<dbReference type="Pfam" id="PF00929">
    <property type="entry name" value="RNase_T"/>
    <property type="match status" value="1"/>
</dbReference>
<comment type="cofactor">
    <cofactor evidence="1">
        <name>Mg(2+)</name>
        <dbReference type="ChEBI" id="CHEBI:18420"/>
    </cofactor>
</comment>
<dbReference type="GO" id="GO:0003676">
    <property type="term" value="F:nucleic acid binding"/>
    <property type="evidence" value="ECO:0007669"/>
    <property type="project" value="InterPro"/>
</dbReference>
<feature type="region of interest" description="Disordered" evidence="7">
    <location>
        <begin position="280"/>
        <end position="306"/>
    </location>
</feature>
<dbReference type="GO" id="GO:0008408">
    <property type="term" value="F:3'-5' exonuclease activity"/>
    <property type="evidence" value="ECO:0007669"/>
    <property type="project" value="TreeGrafter"/>
</dbReference>
<evidence type="ECO:0000256" key="3">
    <source>
        <dbReference type="ARBA" id="ARBA00022723"/>
    </source>
</evidence>
<dbReference type="Proteomes" id="UP000825729">
    <property type="component" value="Unassembled WGS sequence"/>
</dbReference>
<dbReference type="InterPro" id="IPR013520">
    <property type="entry name" value="Ribonucl_H"/>
</dbReference>
<feature type="domain" description="Exonuclease" evidence="8">
    <location>
        <begin position="13"/>
        <end position="187"/>
    </location>
</feature>
<evidence type="ECO:0000256" key="1">
    <source>
        <dbReference type="ARBA" id="ARBA00001946"/>
    </source>
</evidence>
<dbReference type="SUPFAM" id="SSF53098">
    <property type="entry name" value="Ribonuclease H-like"/>
    <property type="match status" value="1"/>
</dbReference>
<gene>
    <name evidence="9" type="ORF">H6P81_011160</name>
</gene>
<dbReference type="PANTHER" id="PTHR30231">
    <property type="entry name" value="DNA POLYMERASE III SUBUNIT EPSILON"/>
    <property type="match status" value="1"/>
</dbReference>
<reference evidence="9 10" key="1">
    <citation type="submission" date="2021-07" db="EMBL/GenBank/DDBJ databases">
        <title>The Aristolochia fimbriata genome: insights into angiosperm evolution, floral development and chemical biosynthesis.</title>
        <authorList>
            <person name="Jiao Y."/>
        </authorList>
    </citation>
    <scope>NUCLEOTIDE SEQUENCE [LARGE SCALE GENOMIC DNA]</scope>
    <source>
        <strain evidence="9">IBCAS-2021</strain>
        <tissue evidence="9">Leaf</tissue>
    </source>
</reference>
<evidence type="ECO:0000256" key="2">
    <source>
        <dbReference type="ARBA" id="ARBA00022722"/>
    </source>
</evidence>
<organism evidence="9 10">
    <name type="scientific">Aristolochia fimbriata</name>
    <name type="common">White veined hardy Dutchman's pipe vine</name>
    <dbReference type="NCBI Taxonomy" id="158543"/>
    <lineage>
        <taxon>Eukaryota</taxon>
        <taxon>Viridiplantae</taxon>
        <taxon>Streptophyta</taxon>
        <taxon>Embryophyta</taxon>
        <taxon>Tracheophyta</taxon>
        <taxon>Spermatophyta</taxon>
        <taxon>Magnoliopsida</taxon>
        <taxon>Magnoliidae</taxon>
        <taxon>Piperales</taxon>
        <taxon>Aristolochiaceae</taxon>
        <taxon>Aristolochia</taxon>
    </lineage>
</organism>
<keyword evidence="4" id="KW-0378">Hydrolase</keyword>
<evidence type="ECO:0000256" key="6">
    <source>
        <dbReference type="ARBA" id="ARBA00022842"/>
    </source>
</evidence>
<dbReference type="FunFam" id="3.30.420.10:FF:000040">
    <property type="entry name" value="Exonuclease family protein"/>
    <property type="match status" value="1"/>
</dbReference>
<keyword evidence="5" id="KW-0269">Exonuclease</keyword>
<evidence type="ECO:0000256" key="7">
    <source>
        <dbReference type="SAM" id="MobiDB-lite"/>
    </source>
</evidence>
<name>A0AAV7ESX7_ARIFI</name>
<dbReference type="InterPro" id="IPR012337">
    <property type="entry name" value="RNaseH-like_sf"/>
</dbReference>
<evidence type="ECO:0000313" key="9">
    <source>
        <dbReference type="EMBL" id="KAG9451195.1"/>
    </source>
</evidence>
<dbReference type="GO" id="GO:0046872">
    <property type="term" value="F:metal ion binding"/>
    <property type="evidence" value="ECO:0007669"/>
    <property type="project" value="UniProtKB-KW"/>
</dbReference>
<sequence length="500" mass="55171">MASSNNVSCAREELVFMDVETTVPLRTGQRHVLLEFGAILVCPRTLLELENYSTLVRPSDLASISGVSYRCNGISKDAAADAPSFAQVADKVFDILHGRVWVGHNILRFDCPRIREAFADIGRPAPEPSGTLDSLALLTQRFGRRAGDMKMATLANYFGLGQQKHRSLDDVRMNLEVLKHCATVLFLESCLPNISSTLYLAPQNAVIENHIDGNASSVETNLQHSRIPFDVEVENHMTWSQGADTVGVAIDLDQTTQLSATDDVELTPLIDRMKIDPSHHTNEISVPTTSGIASGDNTTSEYPSSSLTFLEPDEVSLDSITTSTSPARYGGAPRVLLLHDDIPLQMCSKNMRIRFGVNSKYVDNAGRPRMNVVVEPSPSLCRVLDTCNNLVRMLYLNSGSNSEWRSVVMRRNGDHNMSTIRLQIPTVSFGNGAKYTTEICQRDSSGNVQRLVFSRVDVADLEPVFVPGSYVDAYFSLDVYNFQHNMGIRLVSKMLIVHSA</sequence>
<feature type="compositionally biased region" description="Polar residues" evidence="7">
    <location>
        <begin position="283"/>
        <end position="306"/>
    </location>
</feature>
<proteinExistence type="predicted"/>
<dbReference type="CDD" id="cd06127">
    <property type="entry name" value="DEDDh"/>
    <property type="match status" value="1"/>
</dbReference>
<dbReference type="PANTHER" id="PTHR30231:SF4">
    <property type="entry name" value="PROTEIN NEN2"/>
    <property type="match status" value="1"/>
</dbReference>
<keyword evidence="3" id="KW-0479">Metal-binding</keyword>
<evidence type="ECO:0000256" key="5">
    <source>
        <dbReference type="ARBA" id="ARBA00022839"/>
    </source>
</evidence>
<keyword evidence="10" id="KW-1185">Reference proteome</keyword>
<dbReference type="AlphaFoldDB" id="A0AAV7ESX7"/>